<dbReference type="Proteomes" id="UP000445696">
    <property type="component" value="Unassembled WGS sequence"/>
</dbReference>
<feature type="transmembrane region" description="Helical" evidence="5">
    <location>
        <begin position="64"/>
        <end position="85"/>
    </location>
</feature>
<feature type="domain" description="DUF202" evidence="6">
    <location>
        <begin position="31"/>
        <end position="93"/>
    </location>
</feature>
<keyword evidence="3 5" id="KW-1133">Transmembrane helix</keyword>
<evidence type="ECO:0000256" key="1">
    <source>
        <dbReference type="ARBA" id="ARBA00004127"/>
    </source>
</evidence>
<dbReference type="RefSeq" id="WP_161337252.1">
    <property type="nucleotide sequence ID" value="NZ_WTVA01000001.1"/>
</dbReference>
<evidence type="ECO:0000256" key="3">
    <source>
        <dbReference type="ARBA" id="ARBA00022989"/>
    </source>
</evidence>
<dbReference type="Pfam" id="PF02656">
    <property type="entry name" value="DUF202"/>
    <property type="match status" value="1"/>
</dbReference>
<evidence type="ECO:0000256" key="5">
    <source>
        <dbReference type="SAM" id="Phobius"/>
    </source>
</evidence>
<proteinExistence type="predicted"/>
<accession>A0A845M8F8</accession>
<keyword evidence="4 5" id="KW-0472">Membrane</keyword>
<keyword evidence="2 5" id="KW-0812">Transmembrane</keyword>
<dbReference type="AlphaFoldDB" id="A0A845M8F8"/>
<gene>
    <name evidence="7" type="ORF">GQF03_00615</name>
</gene>
<dbReference type="EMBL" id="WTVA01000001">
    <property type="protein sequence ID" value="MZR20829.1"/>
    <property type="molecule type" value="Genomic_DNA"/>
</dbReference>
<comment type="subcellular location">
    <subcellularLocation>
        <location evidence="1">Endomembrane system</location>
        <topology evidence="1">Multi-pass membrane protein</topology>
    </subcellularLocation>
</comment>
<sequence length="104" mass="11894">MLYYHSIMTEQKNINQNERRNVDTFKLAVHRTELANRRTLMAYVRTTIALVAGSIALTKLVEDQWLNVVGWGLLPIAVISLLIGIDDYHRVKKSINEEKQDGGL</sequence>
<keyword evidence="8" id="KW-1185">Reference proteome</keyword>
<evidence type="ECO:0000256" key="4">
    <source>
        <dbReference type="ARBA" id="ARBA00023136"/>
    </source>
</evidence>
<feature type="transmembrane region" description="Helical" evidence="5">
    <location>
        <begin position="40"/>
        <end position="58"/>
    </location>
</feature>
<dbReference type="GO" id="GO:0012505">
    <property type="term" value="C:endomembrane system"/>
    <property type="evidence" value="ECO:0007669"/>
    <property type="project" value="UniProtKB-SubCell"/>
</dbReference>
<reference evidence="7 8" key="1">
    <citation type="journal article" date="2014" name="Int. J. Syst. Evol. Microbiol.">
        <title>Sneathiella chungangensis sp. nov., isolated from a marine sand, and emended description of the genus Sneathiella.</title>
        <authorList>
            <person name="Siamphan C."/>
            <person name="Kim H."/>
            <person name="Lee J.S."/>
            <person name="Kim W."/>
        </authorList>
    </citation>
    <scope>NUCLEOTIDE SEQUENCE [LARGE SCALE GENOMIC DNA]</scope>
    <source>
        <strain evidence="7 8">KCTC 32476</strain>
    </source>
</reference>
<protein>
    <submittedName>
        <fullName evidence="7">DUF202 domain-containing protein</fullName>
    </submittedName>
</protein>
<evidence type="ECO:0000313" key="8">
    <source>
        <dbReference type="Proteomes" id="UP000445696"/>
    </source>
</evidence>
<evidence type="ECO:0000259" key="6">
    <source>
        <dbReference type="Pfam" id="PF02656"/>
    </source>
</evidence>
<dbReference type="InterPro" id="IPR003807">
    <property type="entry name" value="DUF202"/>
</dbReference>
<evidence type="ECO:0000313" key="7">
    <source>
        <dbReference type="EMBL" id="MZR20829.1"/>
    </source>
</evidence>
<organism evidence="7 8">
    <name type="scientific">Sneathiella chungangensis</name>
    <dbReference type="NCBI Taxonomy" id="1418234"/>
    <lineage>
        <taxon>Bacteria</taxon>
        <taxon>Pseudomonadati</taxon>
        <taxon>Pseudomonadota</taxon>
        <taxon>Alphaproteobacteria</taxon>
        <taxon>Sneathiellales</taxon>
        <taxon>Sneathiellaceae</taxon>
        <taxon>Sneathiella</taxon>
    </lineage>
</organism>
<dbReference type="OrthoDB" id="582337at2"/>
<name>A0A845M8F8_9PROT</name>
<comment type="caution">
    <text evidence="7">The sequence shown here is derived from an EMBL/GenBank/DDBJ whole genome shotgun (WGS) entry which is preliminary data.</text>
</comment>
<evidence type="ECO:0000256" key="2">
    <source>
        <dbReference type="ARBA" id="ARBA00022692"/>
    </source>
</evidence>